<evidence type="ECO:0000256" key="1">
    <source>
        <dbReference type="SAM" id="Phobius"/>
    </source>
</evidence>
<keyword evidence="1" id="KW-0812">Transmembrane</keyword>
<protein>
    <submittedName>
        <fullName evidence="2">Uncharacterized protein</fullName>
    </submittedName>
</protein>
<organism evidence="2 3">
    <name type="scientific">Penicillium capsulatum</name>
    <dbReference type="NCBI Taxonomy" id="69766"/>
    <lineage>
        <taxon>Eukaryota</taxon>
        <taxon>Fungi</taxon>
        <taxon>Dikarya</taxon>
        <taxon>Ascomycota</taxon>
        <taxon>Pezizomycotina</taxon>
        <taxon>Eurotiomycetes</taxon>
        <taxon>Eurotiomycetidae</taxon>
        <taxon>Eurotiales</taxon>
        <taxon>Aspergillaceae</taxon>
        <taxon>Penicillium</taxon>
    </lineage>
</organism>
<reference evidence="2" key="1">
    <citation type="submission" date="2022-11" db="EMBL/GenBank/DDBJ databases">
        <authorList>
            <person name="Petersen C."/>
        </authorList>
    </citation>
    <scope>NUCLEOTIDE SEQUENCE</scope>
    <source>
        <strain evidence="2">IBT 21917</strain>
    </source>
</reference>
<dbReference type="EMBL" id="JAPQKO010000002">
    <property type="protein sequence ID" value="KAJ5180166.1"/>
    <property type="molecule type" value="Genomic_DNA"/>
</dbReference>
<gene>
    <name evidence="2" type="ORF">N7492_003376</name>
</gene>
<accession>A0A9W9IQV7</accession>
<keyword evidence="1" id="KW-1133">Transmembrane helix</keyword>
<sequence>MAVEEIEVHVIPRSEANDPEKNTNTKLRPKSWTFKVWRLIVASGALAATVVLTINIITLVVVCAKYP</sequence>
<proteinExistence type="predicted"/>
<feature type="transmembrane region" description="Helical" evidence="1">
    <location>
        <begin position="36"/>
        <end position="64"/>
    </location>
</feature>
<dbReference type="Proteomes" id="UP001146351">
    <property type="component" value="Unassembled WGS sequence"/>
</dbReference>
<dbReference type="AlphaFoldDB" id="A0A9W9IQV7"/>
<keyword evidence="3" id="KW-1185">Reference proteome</keyword>
<name>A0A9W9IQV7_9EURO</name>
<keyword evidence="1" id="KW-0472">Membrane</keyword>
<reference evidence="2" key="2">
    <citation type="journal article" date="2023" name="IMA Fungus">
        <title>Comparative genomic study of the Penicillium genus elucidates a diverse pangenome and 15 lateral gene transfer events.</title>
        <authorList>
            <person name="Petersen C."/>
            <person name="Sorensen T."/>
            <person name="Nielsen M.R."/>
            <person name="Sondergaard T.E."/>
            <person name="Sorensen J.L."/>
            <person name="Fitzpatrick D.A."/>
            <person name="Frisvad J.C."/>
            <person name="Nielsen K.L."/>
        </authorList>
    </citation>
    <scope>NUCLEOTIDE SEQUENCE</scope>
    <source>
        <strain evidence="2">IBT 21917</strain>
    </source>
</reference>
<comment type="caution">
    <text evidence="2">The sequence shown here is derived from an EMBL/GenBank/DDBJ whole genome shotgun (WGS) entry which is preliminary data.</text>
</comment>
<evidence type="ECO:0000313" key="3">
    <source>
        <dbReference type="Proteomes" id="UP001146351"/>
    </source>
</evidence>
<evidence type="ECO:0000313" key="2">
    <source>
        <dbReference type="EMBL" id="KAJ5180166.1"/>
    </source>
</evidence>